<dbReference type="OMA" id="VLWSKFI"/>
<reference evidence="2" key="1">
    <citation type="submission" date="2021-01" db="UniProtKB">
        <authorList>
            <consortium name="EnsemblPlants"/>
        </authorList>
    </citation>
    <scope>IDENTIFICATION</scope>
</reference>
<dbReference type="EnsemblPlants" id="Kaladp0101s0236.1.v1.1">
    <property type="protein sequence ID" value="Kaladp0101s0236.1.v1.1.CDS.1"/>
    <property type="gene ID" value="Kaladp0101s0236.v1.1"/>
</dbReference>
<dbReference type="PANTHER" id="PTHR37206">
    <property type="entry name" value="TRANSMEMBRANE PROTEIN"/>
    <property type="match status" value="1"/>
</dbReference>
<feature type="compositionally biased region" description="Polar residues" evidence="1">
    <location>
        <begin position="36"/>
        <end position="49"/>
    </location>
</feature>
<proteinExistence type="predicted"/>
<dbReference type="AlphaFoldDB" id="A0A7N0V4R8"/>
<feature type="compositionally biased region" description="Low complexity" evidence="1">
    <location>
        <begin position="121"/>
        <end position="137"/>
    </location>
</feature>
<dbReference type="Gramene" id="Kaladp0101s0236.1.v1.1">
    <property type="protein sequence ID" value="Kaladp0101s0236.1.v1.1.CDS.1"/>
    <property type="gene ID" value="Kaladp0101s0236.v1.1"/>
</dbReference>
<feature type="compositionally biased region" description="Polar residues" evidence="1">
    <location>
        <begin position="58"/>
        <end position="72"/>
    </location>
</feature>
<sequence length="246" mass="27880">MYFLFLSPIQDIYSPHHSKSTTDNMKISTQFPNCIRSQKNQSATASSKSSPEHRIMDNPNSNPSPENHYTDISNINDDWEHIQSQPLSSSSSDDHLSIFPPSLHQDLNITTPLPLSIAHQSESSQPTSPSSSISSRSSDPEPKAWILTLICRRLRLRLVVLKLQVANLGEKLYSFVTLRKAGVVLAVLVAVSWLQSRRRRVAAEDVSRLRKLIKEKDRVIDQLLLEIAQMREESSGRRTVPVYRVR</sequence>
<dbReference type="PANTHER" id="PTHR37206:SF4">
    <property type="entry name" value="TRANSMEMBRANE PROTEIN"/>
    <property type="match status" value="1"/>
</dbReference>
<feature type="region of interest" description="Disordered" evidence="1">
    <location>
        <begin position="36"/>
        <end position="72"/>
    </location>
</feature>
<evidence type="ECO:0008006" key="4">
    <source>
        <dbReference type="Google" id="ProtNLM"/>
    </source>
</evidence>
<evidence type="ECO:0000256" key="1">
    <source>
        <dbReference type="SAM" id="MobiDB-lite"/>
    </source>
</evidence>
<name>A0A7N0V4R8_KALFE</name>
<feature type="region of interest" description="Disordered" evidence="1">
    <location>
        <begin position="118"/>
        <end position="140"/>
    </location>
</feature>
<evidence type="ECO:0000313" key="2">
    <source>
        <dbReference type="EnsemblPlants" id="Kaladp0101s0236.1.v1.1.CDS.1"/>
    </source>
</evidence>
<keyword evidence="3" id="KW-1185">Reference proteome</keyword>
<evidence type="ECO:0000313" key="3">
    <source>
        <dbReference type="Proteomes" id="UP000594263"/>
    </source>
</evidence>
<organism evidence="2 3">
    <name type="scientific">Kalanchoe fedtschenkoi</name>
    <name type="common">Lavender scallops</name>
    <name type="synonym">South American air plant</name>
    <dbReference type="NCBI Taxonomy" id="63787"/>
    <lineage>
        <taxon>Eukaryota</taxon>
        <taxon>Viridiplantae</taxon>
        <taxon>Streptophyta</taxon>
        <taxon>Embryophyta</taxon>
        <taxon>Tracheophyta</taxon>
        <taxon>Spermatophyta</taxon>
        <taxon>Magnoliopsida</taxon>
        <taxon>eudicotyledons</taxon>
        <taxon>Gunneridae</taxon>
        <taxon>Pentapetalae</taxon>
        <taxon>Saxifragales</taxon>
        <taxon>Crassulaceae</taxon>
        <taxon>Kalanchoe</taxon>
    </lineage>
</organism>
<accession>A0A7N0V4R8</accession>
<protein>
    <recommendedName>
        <fullName evidence="4">Transmembrane protein</fullName>
    </recommendedName>
</protein>
<dbReference type="Proteomes" id="UP000594263">
    <property type="component" value="Unplaced"/>
</dbReference>